<accession>A0A1B0C249</accession>
<dbReference type="AlphaFoldDB" id="A0A1B0C249"/>
<dbReference type="EMBL" id="JXJN01024338">
    <property type="status" value="NOT_ANNOTATED_CDS"/>
    <property type="molecule type" value="Genomic_DNA"/>
</dbReference>
<proteinExistence type="predicted"/>
<dbReference type="VEuPathDB" id="VectorBase:GPPI047070"/>
<evidence type="ECO:0000313" key="2">
    <source>
        <dbReference type="Proteomes" id="UP000092460"/>
    </source>
</evidence>
<reference evidence="1" key="2">
    <citation type="submission" date="2020-05" db="UniProtKB">
        <authorList>
            <consortium name="EnsemblMetazoa"/>
        </authorList>
    </citation>
    <scope>IDENTIFICATION</scope>
    <source>
        <strain evidence="1">IAEA</strain>
    </source>
</reference>
<sequence length="160" mass="17975">MLTLLTDTASVQLNCRCTNDISACTLNSNRLLTADSVFRPSSLKIKCDSFPNVLLCAVEINAFVNEKGINQIELENEKCLQQFYLMVDITAILNELNSDKLLHFQFLKQYRDKTSATVDTNYFGTPFKSNKTTLAFTVNPLNTNSNEIHVEPFGIVTPDL</sequence>
<dbReference type="EMBL" id="JXJN01024339">
    <property type="status" value="NOT_ANNOTATED_CDS"/>
    <property type="molecule type" value="Genomic_DNA"/>
</dbReference>
<keyword evidence="2" id="KW-1185">Reference proteome</keyword>
<reference evidence="2" key="1">
    <citation type="submission" date="2015-01" db="EMBL/GenBank/DDBJ databases">
        <authorList>
            <person name="Aksoy S."/>
            <person name="Warren W."/>
            <person name="Wilson R.K."/>
        </authorList>
    </citation>
    <scope>NUCLEOTIDE SEQUENCE [LARGE SCALE GENOMIC DNA]</scope>
    <source>
        <strain evidence="2">IAEA</strain>
    </source>
</reference>
<name>A0A1B0C249_9MUSC</name>
<protein>
    <submittedName>
        <fullName evidence="1">Uncharacterized protein</fullName>
    </submittedName>
</protein>
<dbReference type="STRING" id="67801.A0A1B0C249"/>
<organism evidence="1 2">
    <name type="scientific">Glossina palpalis gambiensis</name>
    <dbReference type="NCBI Taxonomy" id="67801"/>
    <lineage>
        <taxon>Eukaryota</taxon>
        <taxon>Metazoa</taxon>
        <taxon>Ecdysozoa</taxon>
        <taxon>Arthropoda</taxon>
        <taxon>Hexapoda</taxon>
        <taxon>Insecta</taxon>
        <taxon>Pterygota</taxon>
        <taxon>Neoptera</taxon>
        <taxon>Endopterygota</taxon>
        <taxon>Diptera</taxon>
        <taxon>Brachycera</taxon>
        <taxon>Muscomorpha</taxon>
        <taxon>Hippoboscoidea</taxon>
        <taxon>Glossinidae</taxon>
        <taxon>Glossina</taxon>
    </lineage>
</organism>
<dbReference type="EnsemblMetazoa" id="GPPI047070-RA">
    <property type="protein sequence ID" value="GPPI047070-PA"/>
    <property type="gene ID" value="GPPI047070"/>
</dbReference>
<evidence type="ECO:0000313" key="1">
    <source>
        <dbReference type="EnsemblMetazoa" id="GPPI047070-PA"/>
    </source>
</evidence>
<dbReference type="Proteomes" id="UP000092460">
    <property type="component" value="Unassembled WGS sequence"/>
</dbReference>